<proteinExistence type="predicted"/>
<gene>
    <name evidence="2" type="ORF">C2845_PM01G03730</name>
</gene>
<protein>
    <submittedName>
        <fullName evidence="2">Uncharacterized protein</fullName>
    </submittedName>
</protein>
<name>A0A3L6TJ42_PANMI</name>
<dbReference type="Proteomes" id="UP000275267">
    <property type="component" value="Unassembled WGS sequence"/>
</dbReference>
<evidence type="ECO:0000313" key="2">
    <source>
        <dbReference type="EMBL" id="RLN40352.1"/>
    </source>
</evidence>
<feature type="compositionally biased region" description="Basic residues" evidence="1">
    <location>
        <begin position="55"/>
        <end position="64"/>
    </location>
</feature>
<organism evidence="2 3">
    <name type="scientific">Panicum miliaceum</name>
    <name type="common">Proso millet</name>
    <name type="synonym">Broomcorn millet</name>
    <dbReference type="NCBI Taxonomy" id="4540"/>
    <lineage>
        <taxon>Eukaryota</taxon>
        <taxon>Viridiplantae</taxon>
        <taxon>Streptophyta</taxon>
        <taxon>Embryophyta</taxon>
        <taxon>Tracheophyta</taxon>
        <taxon>Spermatophyta</taxon>
        <taxon>Magnoliopsida</taxon>
        <taxon>Liliopsida</taxon>
        <taxon>Poales</taxon>
        <taxon>Poaceae</taxon>
        <taxon>PACMAD clade</taxon>
        <taxon>Panicoideae</taxon>
        <taxon>Panicodae</taxon>
        <taxon>Paniceae</taxon>
        <taxon>Panicinae</taxon>
        <taxon>Panicum</taxon>
        <taxon>Panicum sect. Panicum</taxon>
    </lineage>
</organism>
<feature type="region of interest" description="Disordered" evidence="1">
    <location>
        <begin position="40"/>
        <end position="64"/>
    </location>
</feature>
<sequence length="106" mass="11700">MDADKWPVLEVEPTSMDGELLTQEEDLMDNQMDIHMSEFDDSAEDGSQGWVSPPSKKKTQRVARRKVVMATRASTRIPKDGVPIATKAILRAQGRDNLLAEMGSAA</sequence>
<reference evidence="3" key="1">
    <citation type="journal article" date="2019" name="Nat. Commun.">
        <title>The genome of broomcorn millet.</title>
        <authorList>
            <person name="Zou C."/>
            <person name="Miki D."/>
            <person name="Li D."/>
            <person name="Tang Q."/>
            <person name="Xiao L."/>
            <person name="Rajput S."/>
            <person name="Deng P."/>
            <person name="Jia W."/>
            <person name="Huang R."/>
            <person name="Zhang M."/>
            <person name="Sun Y."/>
            <person name="Hu J."/>
            <person name="Fu X."/>
            <person name="Schnable P.S."/>
            <person name="Li F."/>
            <person name="Zhang H."/>
            <person name="Feng B."/>
            <person name="Zhu X."/>
            <person name="Liu R."/>
            <person name="Schnable J.C."/>
            <person name="Zhu J.-K."/>
            <person name="Zhang H."/>
        </authorList>
    </citation>
    <scope>NUCLEOTIDE SEQUENCE [LARGE SCALE GENOMIC DNA]</scope>
</reference>
<evidence type="ECO:0000313" key="3">
    <source>
        <dbReference type="Proteomes" id="UP000275267"/>
    </source>
</evidence>
<evidence type="ECO:0000256" key="1">
    <source>
        <dbReference type="SAM" id="MobiDB-lite"/>
    </source>
</evidence>
<comment type="caution">
    <text evidence="2">The sequence shown here is derived from an EMBL/GenBank/DDBJ whole genome shotgun (WGS) entry which is preliminary data.</text>
</comment>
<dbReference type="EMBL" id="PQIB02000001">
    <property type="protein sequence ID" value="RLN40352.1"/>
    <property type="molecule type" value="Genomic_DNA"/>
</dbReference>
<dbReference type="AlphaFoldDB" id="A0A3L6TJ42"/>
<accession>A0A3L6TJ42</accession>
<keyword evidence="3" id="KW-1185">Reference proteome</keyword>
<dbReference type="OrthoDB" id="10624032at2759"/>